<name>A0A3N4ILQ1_ASCIM</name>
<dbReference type="AlphaFoldDB" id="A0A3N4ILQ1"/>
<organism evidence="1 2">
    <name type="scientific">Ascobolus immersus RN42</name>
    <dbReference type="NCBI Taxonomy" id="1160509"/>
    <lineage>
        <taxon>Eukaryota</taxon>
        <taxon>Fungi</taxon>
        <taxon>Dikarya</taxon>
        <taxon>Ascomycota</taxon>
        <taxon>Pezizomycotina</taxon>
        <taxon>Pezizomycetes</taxon>
        <taxon>Pezizales</taxon>
        <taxon>Ascobolaceae</taxon>
        <taxon>Ascobolus</taxon>
    </lineage>
</organism>
<sequence length="251" mass="28744">MEERNAFRPSFQSVLDLPAALLTLLFNLSTQRKMFSLPLLALSLLTTQAIAQSSESPVPLPNYTWLGGLQRPTKIYSSQATATAAPAIQWDGYSLDPPVSSQTDIEDEQDTSYWVCILDRKEDPDCCMEDGLVKKRYDDFGQNVIWSCEVENRCAFTPMYPYFSQSMLDAGIPYRRKDPVREPGRYIKYETRLKQVPLEATEEVPWELDVVVEHYDTIVYHCFWIGVPNEFANATAIRALPYVYSVQRMVV</sequence>
<protein>
    <submittedName>
        <fullName evidence="1">Uncharacterized protein</fullName>
    </submittedName>
</protein>
<accession>A0A3N4ILQ1</accession>
<reference evidence="1 2" key="1">
    <citation type="journal article" date="2018" name="Nat. Ecol. Evol.">
        <title>Pezizomycetes genomes reveal the molecular basis of ectomycorrhizal truffle lifestyle.</title>
        <authorList>
            <person name="Murat C."/>
            <person name="Payen T."/>
            <person name="Noel B."/>
            <person name="Kuo A."/>
            <person name="Morin E."/>
            <person name="Chen J."/>
            <person name="Kohler A."/>
            <person name="Krizsan K."/>
            <person name="Balestrini R."/>
            <person name="Da Silva C."/>
            <person name="Montanini B."/>
            <person name="Hainaut M."/>
            <person name="Levati E."/>
            <person name="Barry K.W."/>
            <person name="Belfiori B."/>
            <person name="Cichocki N."/>
            <person name="Clum A."/>
            <person name="Dockter R.B."/>
            <person name="Fauchery L."/>
            <person name="Guy J."/>
            <person name="Iotti M."/>
            <person name="Le Tacon F."/>
            <person name="Lindquist E.A."/>
            <person name="Lipzen A."/>
            <person name="Malagnac F."/>
            <person name="Mello A."/>
            <person name="Molinier V."/>
            <person name="Miyauchi S."/>
            <person name="Poulain J."/>
            <person name="Riccioni C."/>
            <person name="Rubini A."/>
            <person name="Sitrit Y."/>
            <person name="Splivallo R."/>
            <person name="Traeger S."/>
            <person name="Wang M."/>
            <person name="Zifcakova L."/>
            <person name="Wipf D."/>
            <person name="Zambonelli A."/>
            <person name="Paolocci F."/>
            <person name="Nowrousian M."/>
            <person name="Ottonello S."/>
            <person name="Baldrian P."/>
            <person name="Spatafora J.W."/>
            <person name="Henrissat B."/>
            <person name="Nagy L.G."/>
            <person name="Aury J.M."/>
            <person name="Wincker P."/>
            <person name="Grigoriev I.V."/>
            <person name="Bonfante P."/>
            <person name="Martin F.M."/>
        </authorList>
    </citation>
    <scope>NUCLEOTIDE SEQUENCE [LARGE SCALE GENOMIC DNA]</scope>
    <source>
        <strain evidence="1 2">RN42</strain>
    </source>
</reference>
<dbReference type="EMBL" id="ML119647">
    <property type="protein sequence ID" value="RPA87055.1"/>
    <property type="molecule type" value="Genomic_DNA"/>
</dbReference>
<evidence type="ECO:0000313" key="1">
    <source>
        <dbReference type="EMBL" id="RPA87055.1"/>
    </source>
</evidence>
<keyword evidence="2" id="KW-1185">Reference proteome</keyword>
<gene>
    <name evidence="1" type="ORF">BJ508DRAFT_357519</name>
</gene>
<dbReference type="Proteomes" id="UP000275078">
    <property type="component" value="Unassembled WGS sequence"/>
</dbReference>
<evidence type="ECO:0000313" key="2">
    <source>
        <dbReference type="Proteomes" id="UP000275078"/>
    </source>
</evidence>
<proteinExistence type="predicted"/>